<feature type="signal peptide" evidence="1">
    <location>
        <begin position="1"/>
        <end position="18"/>
    </location>
</feature>
<proteinExistence type="predicted"/>
<evidence type="ECO:0000313" key="3">
    <source>
        <dbReference type="Proteomes" id="UP000308802"/>
    </source>
</evidence>
<dbReference type="EMBL" id="QZAO01000059">
    <property type="protein sequence ID" value="THW76649.1"/>
    <property type="molecule type" value="Genomic_DNA"/>
</dbReference>
<keyword evidence="1" id="KW-0732">Signal</keyword>
<comment type="caution">
    <text evidence="2">The sequence shown here is derived from an EMBL/GenBank/DDBJ whole genome shotgun (WGS) entry which is preliminary data.</text>
</comment>
<evidence type="ECO:0000256" key="1">
    <source>
        <dbReference type="SAM" id="SignalP"/>
    </source>
</evidence>
<evidence type="ECO:0008006" key="4">
    <source>
        <dbReference type="Google" id="ProtNLM"/>
    </source>
</evidence>
<reference evidence="2 3" key="1">
    <citation type="submission" date="2018-10" db="EMBL/GenBank/DDBJ databases">
        <title>Fifty Aureobasidium pullulans genomes reveal a recombining polyextremotolerant generalist.</title>
        <authorList>
            <person name="Gostincar C."/>
            <person name="Turk M."/>
            <person name="Zajc J."/>
            <person name="Gunde-Cimerman N."/>
        </authorList>
    </citation>
    <scope>NUCLEOTIDE SEQUENCE [LARGE SCALE GENOMIC DNA]</scope>
    <source>
        <strain evidence="2 3">EXF-10659</strain>
    </source>
</reference>
<protein>
    <recommendedName>
        <fullName evidence="4">Extracellular membrane protein CFEM domain-containing protein</fullName>
    </recommendedName>
</protein>
<name>A0A4S9ABP6_AURPU</name>
<evidence type="ECO:0000313" key="2">
    <source>
        <dbReference type="EMBL" id="THW76649.1"/>
    </source>
</evidence>
<feature type="chain" id="PRO_5020648185" description="Extracellular membrane protein CFEM domain-containing protein" evidence="1">
    <location>
        <begin position="19"/>
        <end position="253"/>
    </location>
</feature>
<dbReference type="AlphaFoldDB" id="A0A4S9ABP6"/>
<sequence>MYRLLFVVLLFVLQLVAAVTLNDFTPRLDDLAGDCEAVYTTQITGCAGTDFQSGVCSSSCISALQSIGASVRKSCQSQSSNDNNIIAAFLTGTATGKLCPNANKAVSSSTSSFNIGSSTMVLSDTTVSATGIIVDTSSASPSVVTALWTATINPIAASSSSSTESATPAFTGITSTITGSSLAFATNTPSSVLMATATTLSSTHSAKHTQSSDSNSNSGVDGGTPFDTSAAAYGSSVSYTLLSGTVALLFLLC</sequence>
<accession>A0A4S9ABP6</accession>
<organism evidence="2 3">
    <name type="scientific">Aureobasidium pullulans</name>
    <name type="common">Black yeast</name>
    <name type="synonym">Pullularia pullulans</name>
    <dbReference type="NCBI Taxonomy" id="5580"/>
    <lineage>
        <taxon>Eukaryota</taxon>
        <taxon>Fungi</taxon>
        <taxon>Dikarya</taxon>
        <taxon>Ascomycota</taxon>
        <taxon>Pezizomycotina</taxon>
        <taxon>Dothideomycetes</taxon>
        <taxon>Dothideomycetidae</taxon>
        <taxon>Dothideales</taxon>
        <taxon>Saccotheciaceae</taxon>
        <taxon>Aureobasidium</taxon>
    </lineage>
</organism>
<gene>
    <name evidence="2" type="ORF">D6D19_02954</name>
</gene>
<dbReference type="Proteomes" id="UP000308802">
    <property type="component" value="Unassembled WGS sequence"/>
</dbReference>